<evidence type="ECO:0000259" key="1">
    <source>
        <dbReference type="PROSITE" id="PS50076"/>
    </source>
</evidence>
<dbReference type="GO" id="GO:0051082">
    <property type="term" value="F:unfolded protein binding"/>
    <property type="evidence" value="ECO:0007669"/>
    <property type="project" value="InterPro"/>
</dbReference>
<dbReference type="FunFam" id="2.60.260.20:FF:000013">
    <property type="entry name" value="DnaJ subfamily B member 11"/>
    <property type="match status" value="1"/>
</dbReference>
<dbReference type="PRINTS" id="PR00625">
    <property type="entry name" value="JDOMAIN"/>
</dbReference>
<proteinExistence type="predicted"/>
<dbReference type="RefSeq" id="WP_311789474.1">
    <property type="nucleotide sequence ID" value="NZ_JALDYY010000031.1"/>
</dbReference>
<dbReference type="Gene3D" id="1.10.287.110">
    <property type="entry name" value="DnaJ domain"/>
    <property type="match status" value="1"/>
</dbReference>
<keyword evidence="3" id="KW-1185">Reference proteome</keyword>
<evidence type="ECO:0000313" key="3">
    <source>
        <dbReference type="Proteomes" id="UP001161580"/>
    </source>
</evidence>
<dbReference type="PROSITE" id="PS50076">
    <property type="entry name" value="DNAJ_2"/>
    <property type="match status" value="1"/>
</dbReference>
<dbReference type="CDD" id="cd10747">
    <property type="entry name" value="DnaJ_C"/>
    <property type="match status" value="1"/>
</dbReference>
<sequence length="306" mass="33221">MSRDPYETLGVSRDASQKDIQSAYRKLAKNLHPDLNPGDKAAEEKFKGVSAAYSLLSDEEKRKKFDRGEIDATGAETAPPRDYYRDYASHGSTGGRYENRSAFSDFGDADDVFSSFFSRRNRPQGPIKGRDAHYAMEVDFLEAVNGAKKKITLPDGTALDLQIPAGTRDGQTLRLRGKGEPGFNNGPPGDALIDITVRPHPIFKVDGDDVRYEVPISLSEAVLGGKIRVPTVSGAVNVTLAPNSNTGKTLRLKGKGLHKHGGGHGDAFVTLKVVLPDEPDSELTEFVKNWEAGTRHDPRKTMGGGV</sequence>
<gene>
    <name evidence="2" type="ORF">MRS75_12410</name>
</gene>
<dbReference type="SUPFAM" id="SSF49493">
    <property type="entry name" value="HSP40/DnaJ peptide-binding domain"/>
    <property type="match status" value="2"/>
</dbReference>
<dbReference type="InterPro" id="IPR018253">
    <property type="entry name" value="DnaJ_domain_CS"/>
</dbReference>
<dbReference type="GO" id="GO:0042026">
    <property type="term" value="P:protein refolding"/>
    <property type="evidence" value="ECO:0007669"/>
    <property type="project" value="TreeGrafter"/>
</dbReference>
<dbReference type="Pfam" id="PF00226">
    <property type="entry name" value="DnaJ"/>
    <property type="match status" value="1"/>
</dbReference>
<dbReference type="InterPro" id="IPR001623">
    <property type="entry name" value="DnaJ_domain"/>
</dbReference>
<organism evidence="2 3">
    <name type="scientific">Ferirhizobium litorale</name>
    <dbReference type="NCBI Taxonomy" id="2927786"/>
    <lineage>
        <taxon>Bacteria</taxon>
        <taxon>Pseudomonadati</taxon>
        <taxon>Pseudomonadota</taxon>
        <taxon>Alphaproteobacteria</taxon>
        <taxon>Hyphomicrobiales</taxon>
        <taxon>Rhizobiaceae</taxon>
        <taxon>Ferirhizobium</taxon>
    </lineage>
</organism>
<reference evidence="2" key="1">
    <citation type="submission" date="2022-03" db="EMBL/GenBank/DDBJ databases">
        <title>Fererhizobium litorale gen. nov., sp. nov., isolated from sandy sediments of the Sea of Japan seashore.</title>
        <authorList>
            <person name="Romanenko L."/>
            <person name="Kurilenko V."/>
            <person name="Otstavnykh N."/>
            <person name="Svetashev V."/>
            <person name="Tekutyeva L."/>
            <person name="Isaeva M."/>
            <person name="Mikhailov V."/>
        </authorList>
    </citation>
    <scope>NUCLEOTIDE SEQUENCE</scope>
    <source>
        <strain evidence="2">KMM 9576</strain>
    </source>
</reference>
<dbReference type="InterPro" id="IPR008971">
    <property type="entry name" value="HSP40/DnaJ_pept-bd"/>
</dbReference>
<dbReference type="SMART" id="SM00271">
    <property type="entry name" value="DnaJ"/>
    <property type="match status" value="1"/>
</dbReference>
<dbReference type="InterPro" id="IPR036869">
    <property type="entry name" value="J_dom_sf"/>
</dbReference>
<feature type="domain" description="J" evidence="1">
    <location>
        <begin position="4"/>
        <end position="69"/>
    </location>
</feature>
<dbReference type="Proteomes" id="UP001161580">
    <property type="component" value="Unassembled WGS sequence"/>
</dbReference>
<dbReference type="EMBL" id="JALDYZ010000006">
    <property type="protein sequence ID" value="MDI7922885.1"/>
    <property type="molecule type" value="Genomic_DNA"/>
</dbReference>
<dbReference type="AlphaFoldDB" id="A0AAE3QD06"/>
<comment type="caution">
    <text evidence="2">The sequence shown here is derived from an EMBL/GenBank/DDBJ whole genome shotgun (WGS) entry which is preliminary data.</text>
</comment>
<accession>A0AAE3QD06</accession>
<protein>
    <submittedName>
        <fullName evidence="2">DnaJ domain-containing protein</fullName>
    </submittedName>
</protein>
<dbReference type="PANTHER" id="PTHR43096">
    <property type="entry name" value="DNAJ HOMOLOG 1, MITOCHONDRIAL-RELATED"/>
    <property type="match status" value="1"/>
</dbReference>
<evidence type="ECO:0000313" key="2">
    <source>
        <dbReference type="EMBL" id="MDI7922885.1"/>
    </source>
</evidence>
<name>A0AAE3QD06_9HYPH</name>
<dbReference type="GO" id="GO:0005737">
    <property type="term" value="C:cytoplasm"/>
    <property type="evidence" value="ECO:0007669"/>
    <property type="project" value="TreeGrafter"/>
</dbReference>
<dbReference type="InterPro" id="IPR002939">
    <property type="entry name" value="DnaJ_C"/>
</dbReference>
<dbReference type="PANTHER" id="PTHR43096:SF10">
    <property type="entry name" value="CHAPERONE PROTEIN DNAJ A6, CHLOROPLASTIC"/>
    <property type="match status" value="1"/>
</dbReference>
<dbReference type="Pfam" id="PF01556">
    <property type="entry name" value="DnaJ_C"/>
    <property type="match status" value="1"/>
</dbReference>
<dbReference type="PROSITE" id="PS00636">
    <property type="entry name" value="DNAJ_1"/>
    <property type="match status" value="1"/>
</dbReference>
<dbReference type="Gene3D" id="2.60.260.20">
    <property type="entry name" value="Urease metallochaperone UreE, N-terminal domain"/>
    <property type="match status" value="2"/>
</dbReference>
<dbReference type="CDD" id="cd06257">
    <property type="entry name" value="DnaJ"/>
    <property type="match status" value="1"/>
</dbReference>
<dbReference type="SUPFAM" id="SSF46565">
    <property type="entry name" value="Chaperone J-domain"/>
    <property type="match status" value="1"/>
</dbReference>